<evidence type="ECO:0000256" key="1">
    <source>
        <dbReference type="SAM" id="Phobius"/>
    </source>
</evidence>
<dbReference type="OrthoDB" id="4772204at2"/>
<dbReference type="GO" id="GO:0080120">
    <property type="term" value="P:CAAX-box protein maturation"/>
    <property type="evidence" value="ECO:0007669"/>
    <property type="project" value="UniProtKB-ARBA"/>
</dbReference>
<dbReference type="AlphaFoldDB" id="A0A0B2A7Q5"/>
<dbReference type="EMBL" id="JTDK01000002">
    <property type="protein sequence ID" value="KHK99544.1"/>
    <property type="molecule type" value="Genomic_DNA"/>
</dbReference>
<feature type="transmembrane region" description="Helical" evidence="1">
    <location>
        <begin position="99"/>
        <end position="120"/>
    </location>
</feature>
<proteinExistence type="predicted"/>
<feature type="transmembrane region" description="Helical" evidence="1">
    <location>
        <begin position="165"/>
        <end position="184"/>
    </location>
</feature>
<feature type="transmembrane region" description="Helical" evidence="1">
    <location>
        <begin position="216"/>
        <end position="236"/>
    </location>
</feature>
<comment type="caution">
    <text evidence="3">The sequence shown here is derived from an EMBL/GenBank/DDBJ whole genome shotgun (WGS) entry which is preliminary data.</text>
</comment>
<feature type="transmembrane region" description="Helical" evidence="1">
    <location>
        <begin position="126"/>
        <end position="144"/>
    </location>
</feature>
<feature type="transmembrane region" description="Helical" evidence="1">
    <location>
        <begin position="190"/>
        <end position="209"/>
    </location>
</feature>
<feature type="transmembrane region" description="Helical" evidence="1">
    <location>
        <begin position="248"/>
        <end position="270"/>
    </location>
</feature>
<evidence type="ECO:0000313" key="4">
    <source>
        <dbReference type="Proteomes" id="UP000031030"/>
    </source>
</evidence>
<dbReference type="PANTHER" id="PTHR36435">
    <property type="entry name" value="SLR1288 PROTEIN"/>
    <property type="match status" value="1"/>
</dbReference>
<gene>
    <name evidence="3" type="ORF">LK09_02665</name>
</gene>
<keyword evidence="1" id="KW-0812">Transmembrane</keyword>
<feature type="domain" description="CAAX prenyl protease 2/Lysostaphin resistance protein A-like" evidence="2">
    <location>
        <begin position="130"/>
        <end position="227"/>
    </location>
</feature>
<dbReference type="PANTHER" id="PTHR36435:SF1">
    <property type="entry name" value="CAAX AMINO TERMINAL PROTEASE FAMILY PROTEIN"/>
    <property type="match status" value="1"/>
</dbReference>
<keyword evidence="4" id="KW-1185">Reference proteome</keyword>
<accession>A0A0B2A7Q5</accession>
<dbReference type="InterPro" id="IPR052710">
    <property type="entry name" value="CAAX_protease"/>
</dbReference>
<feature type="transmembrane region" description="Helical" evidence="1">
    <location>
        <begin position="21"/>
        <end position="43"/>
    </location>
</feature>
<dbReference type="Pfam" id="PF02517">
    <property type="entry name" value="Rce1-like"/>
    <property type="match status" value="1"/>
</dbReference>
<organism evidence="3 4">
    <name type="scientific">Microbacterium mangrovi</name>
    <dbReference type="NCBI Taxonomy" id="1348253"/>
    <lineage>
        <taxon>Bacteria</taxon>
        <taxon>Bacillati</taxon>
        <taxon>Actinomycetota</taxon>
        <taxon>Actinomycetes</taxon>
        <taxon>Micrococcales</taxon>
        <taxon>Microbacteriaceae</taxon>
        <taxon>Microbacterium</taxon>
    </lineage>
</organism>
<evidence type="ECO:0000313" key="3">
    <source>
        <dbReference type="EMBL" id="KHK99544.1"/>
    </source>
</evidence>
<dbReference type="STRING" id="1348253.LK09_02665"/>
<feature type="transmembrane region" description="Helical" evidence="1">
    <location>
        <begin position="63"/>
        <end position="87"/>
    </location>
</feature>
<dbReference type="RefSeq" id="WP_039395478.1">
    <property type="nucleotide sequence ID" value="NZ_JTDK01000002.1"/>
</dbReference>
<reference evidence="3 4" key="1">
    <citation type="submission" date="2014-11" db="EMBL/GenBank/DDBJ databases">
        <title>Genome sequence of Microbacterium mangrovi MUSC 115(T).</title>
        <authorList>
            <person name="Lee L.-H."/>
        </authorList>
    </citation>
    <scope>NUCLEOTIDE SEQUENCE [LARGE SCALE GENOMIC DNA]</scope>
    <source>
        <strain evidence="3 4">MUSC 115</strain>
    </source>
</reference>
<dbReference type="Proteomes" id="UP000031030">
    <property type="component" value="Unassembled WGS sequence"/>
</dbReference>
<protein>
    <recommendedName>
        <fullName evidence="2">CAAX prenyl protease 2/Lysostaphin resistance protein A-like domain-containing protein</fullName>
    </recommendedName>
</protein>
<keyword evidence="1" id="KW-0472">Membrane</keyword>
<sequence>MVESTSVAQTTGWRGFWNRGGWWKALLVVVVYGGVYQLLPFVFLPLTRGLMRPDPFSTPGSVFATFTLAVLIGSVVLALFAWSLGWLPRPLFSRQPVRGRWWMWIAVVLVAIPILLRLFGTDYARYSAAVIVLTFATGLLVGFSEELLTRGLVVTLMRKGGYNEWVVAAISALLFAALHSTNIFSGQGVLTVGFTIVYTFAFGVLMYLVMRVTGNLVWAMLLHGLTDPTTFLATGGVDKVGAVAPSTLVALAAPATQLLIVGGFVLLIFIRGRAYRETTATTPR</sequence>
<evidence type="ECO:0000259" key="2">
    <source>
        <dbReference type="Pfam" id="PF02517"/>
    </source>
</evidence>
<keyword evidence="1" id="KW-1133">Transmembrane helix</keyword>
<dbReference type="GO" id="GO:0004175">
    <property type="term" value="F:endopeptidase activity"/>
    <property type="evidence" value="ECO:0007669"/>
    <property type="project" value="UniProtKB-ARBA"/>
</dbReference>
<name>A0A0B2A7Q5_9MICO</name>
<dbReference type="InterPro" id="IPR003675">
    <property type="entry name" value="Rce1/LyrA-like_dom"/>
</dbReference>